<dbReference type="InterPro" id="IPR039424">
    <property type="entry name" value="SBP_5"/>
</dbReference>
<keyword evidence="3 4" id="KW-0732">Signal</keyword>
<dbReference type="PIRSF" id="PIRSF002741">
    <property type="entry name" value="MppA"/>
    <property type="match status" value="1"/>
</dbReference>
<gene>
    <name evidence="6" type="ORF">ACFFIA_32485</name>
</gene>
<evidence type="ECO:0000256" key="3">
    <source>
        <dbReference type="ARBA" id="ARBA00022729"/>
    </source>
</evidence>
<accession>A0ABV6MCR0</accession>
<dbReference type="PANTHER" id="PTHR30290:SF9">
    <property type="entry name" value="OLIGOPEPTIDE-BINDING PROTEIN APPA"/>
    <property type="match status" value="1"/>
</dbReference>
<protein>
    <submittedName>
        <fullName evidence="6">ABC transporter substrate-binding protein</fullName>
    </submittedName>
</protein>
<feature type="domain" description="Solute-binding protein family 5" evidence="5">
    <location>
        <begin position="92"/>
        <end position="439"/>
    </location>
</feature>
<dbReference type="RefSeq" id="WP_377258300.1">
    <property type="nucleotide sequence ID" value="NZ_JBHLUH010000070.1"/>
</dbReference>
<comment type="caution">
    <text evidence="6">The sequence shown here is derived from an EMBL/GenBank/DDBJ whole genome shotgun (WGS) entry which is preliminary data.</text>
</comment>
<dbReference type="EMBL" id="JBHLUH010000070">
    <property type="protein sequence ID" value="MFC0532374.1"/>
    <property type="molecule type" value="Genomic_DNA"/>
</dbReference>
<reference evidence="6 7" key="1">
    <citation type="submission" date="2024-09" db="EMBL/GenBank/DDBJ databases">
        <authorList>
            <person name="Sun Q."/>
            <person name="Mori K."/>
        </authorList>
    </citation>
    <scope>NUCLEOTIDE SEQUENCE [LARGE SCALE GENOMIC DNA]</scope>
    <source>
        <strain evidence="6 7">TBRC 3947</strain>
    </source>
</reference>
<organism evidence="6 7">
    <name type="scientific">Phytohabitans kaempferiae</name>
    <dbReference type="NCBI Taxonomy" id="1620943"/>
    <lineage>
        <taxon>Bacteria</taxon>
        <taxon>Bacillati</taxon>
        <taxon>Actinomycetota</taxon>
        <taxon>Actinomycetes</taxon>
        <taxon>Micromonosporales</taxon>
        <taxon>Micromonosporaceae</taxon>
    </lineage>
</organism>
<dbReference type="Gene3D" id="3.10.105.10">
    <property type="entry name" value="Dipeptide-binding Protein, Domain 3"/>
    <property type="match status" value="1"/>
</dbReference>
<feature type="signal peptide" evidence="4">
    <location>
        <begin position="1"/>
        <end position="25"/>
    </location>
</feature>
<keyword evidence="2" id="KW-0813">Transport</keyword>
<dbReference type="PROSITE" id="PS51257">
    <property type="entry name" value="PROKAR_LIPOPROTEIN"/>
    <property type="match status" value="1"/>
</dbReference>
<dbReference type="InterPro" id="IPR000914">
    <property type="entry name" value="SBP_5_dom"/>
</dbReference>
<dbReference type="Proteomes" id="UP001589867">
    <property type="component" value="Unassembled WGS sequence"/>
</dbReference>
<dbReference type="Gene3D" id="3.90.76.10">
    <property type="entry name" value="Dipeptide-binding Protein, Domain 1"/>
    <property type="match status" value="1"/>
</dbReference>
<evidence type="ECO:0000313" key="6">
    <source>
        <dbReference type="EMBL" id="MFC0532374.1"/>
    </source>
</evidence>
<proteinExistence type="inferred from homology"/>
<feature type="chain" id="PRO_5045179759" evidence="4">
    <location>
        <begin position="26"/>
        <end position="525"/>
    </location>
</feature>
<comment type="similarity">
    <text evidence="1">Belongs to the bacterial solute-binding protein 5 family.</text>
</comment>
<dbReference type="SUPFAM" id="SSF53850">
    <property type="entry name" value="Periplasmic binding protein-like II"/>
    <property type="match status" value="1"/>
</dbReference>
<name>A0ABV6MCR0_9ACTN</name>
<evidence type="ECO:0000256" key="4">
    <source>
        <dbReference type="SAM" id="SignalP"/>
    </source>
</evidence>
<evidence type="ECO:0000313" key="7">
    <source>
        <dbReference type="Proteomes" id="UP001589867"/>
    </source>
</evidence>
<dbReference type="Pfam" id="PF00496">
    <property type="entry name" value="SBP_bac_5"/>
    <property type="match status" value="1"/>
</dbReference>
<evidence type="ECO:0000259" key="5">
    <source>
        <dbReference type="Pfam" id="PF00496"/>
    </source>
</evidence>
<dbReference type="Gene3D" id="3.40.190.10">
    <property type="entry name" value="Periplasmic binding protein-like II"/>
    <property type="match status" value="1"/>
</dbReference>
<evidence type="ECO:0000256" key="1">
    <source>
        <dbReference type="ARBA" id="ARBA00005695"/>
    </source>
</evidence>
<dbReference type="PANTHER" id="PTHR30290">
    <property type="entry name" value="PERIPLASMIC BINDING COMPONENT OF ABC TRANSPORTER"/>
    <property type="match status" value="1"/>
</dbReference>
<keyword evidence="7" id="KW-1185">Reference proteome</keyword>
<dbReference type="InterPro" id="IPR030678">
    <property type="entry name" value="Peptide/Ni-bd"/>
</dbReference>
<sequence>MNRPFRRGRRALALGLTAFVMLAGACSSTSDSGGDAGGGAPVRGGTLTVGLQVAPKSLDPLFGNAPDLDRNVFNAFYQTLVRIEPGGKVADVLASRHTVSPDGRTYTFTLRQGVTFSDGTPFDADAVVFNLERVTDPANNSPRAVDLAAIDTVTATDPQTVTVTLKQPTAAFLAGLAGEAGMMVSPTASAKGADALQRDPVGTGPFVFDGFLNGADIKAKRNPAYWEKTDDGGQLPYFDAITFRVIPDANVKMTDLKTGGVQLIDTVPIRQAAALASDDGYQLIEGRGVEKWMAFNTTRPPFDDVRVRQAVAYAIDRNAISSAITNGQGTVPATLCTKTEICHDDAVKPTATDAAKARSLLADAGRSNLTVTVSVINREPDNTIAQLVQAQLKEVGVTVNIQTYEREKWINSVLAHDFDLATLQIGVPRLDPSLAFNGSFLAESAQNWAGVNDPDLFAAVGAANAGADPTKRRADFARAQQILLEKAYYVFFYWNTDPAGASARLHGVTGDQSGAWNLTRAWLTS</sequence>
<evidence type="ECO:0000256" key="2">
    <source>
        <dbReference type="ARBA" id="ARBA00022448"/>
    </source>
</evidence>